<evidence type="ECO:0008006" key="3">
    <source>
        <dbReference type="Google" id="ProtNLM"/>
    </source>
</evidence>
<proteinExistence type="predicted"/>
<dbReference type="InterPro" id="IPR043749">
    <property type="entry name" value="DUF5694"/>
</dbReference>
<gene>
    <name evidence="1" type="ORF">JF544_12115</name>
</gene>
<accession>A0ABS3DXF2</accession>
<dbReference type="SUPFAM" id="SSF159501">
    <property type="entry name" value="EreA/ChaN-like"/>
    <property type="match status" value="1"/>
</dbReference>
<keyword evidence="2" id="KW-1185">Reference proteome</keyword>
<evidence type="ECO:0000313" key="1">
    <source>
        <dbReference type="EMBL" id="MBN8236001.1"/>
    </source>
</evidence>
<dbReference type="Pfam" id="PF18950">
    <property type="entry name" value="DUF5694"/>
    <property type="match status" value="1"/>
</dbReference>
<evidence type="ECO:0000313" key="2">
    <source>
        <dbReference type="Proteomes" id="UP000663970"/>
    </source>
</evidence>
<reference evidence="1 2" key="1">
    <citation type="submission" date="2020-12" db="EMBL/GenBank/DDBJ databases">
        <title>Oil enriched cultivation method for isolating marine PHA-producing bacteria.</title>
        <authorList>
            <person name="Zheng W."/>
            <person name="Yu S."/>
            <person name="Huang Y."/>
        </authorList>
    </citation>
    <scope>NUCLEOTIDE SEQUENCE [LARGE SCALE GENOMIC DNA]</scope>
    <source>
        <strain evidence="1 2">SY-2-6</strain>
    </source>
</reference>
<dbReference type="Proteomes" id="UP000663970">
    <property type="component" value="Unassembled WGS sequence"/>
</dbReference>
<dbReference type="RefSeq" id="WP_206934200.1">
    <property type="nucleotide sequence ID" value="NZ_JAEKJY010000003.1"/>
</dbReference>
<dbReference type="EMBL" id="JAEKJY010000003">
    <property type="protein sequence ID" value="MBN8236001.1"/>
    <property type="molecule type" value="Genomic_DNA"/>
</dbReference>
<protein>
    <recommendedName>
        <fullName evidence="3">TraB family protein</fullName>
    </recommendedName>
</protein>
<sequence>MKPEVMLLGTFHMAVEPEMIHKHKDELSSLTASLKEWKPTKIAVEKSFFLEEELNKRLEQFLKGEQAPAFDEVEQIAFPLAASLEQNHLYPVDEIVDMSTPSLEQVFSWAGEHQPELLNDILSIQQDVKQMEDKQTLAGYFRYINHEDYKEQLQRVYMKLTRVGDRQHQIGVHWLKQWHHRDLAMAANILRTAGPGDRVLVLVGADHLHLVEQFLQESGDVVIQEVVPYLPEKKNV</sequence>
<comment type="caution">
    <text evidence="1">The sequence shown here is derived from an EMBL/GenBank/DDBJ whole genome shotgun (WGS) entry which is preliminary data.</text>
</comment>
<name>A0ABS3DXF2_9BACI</name>
<organism evidence="1 2">
    <name type="scientific">Halobacillus kuroshimensis</name>
    <dbReference type="NCBI Taxonomy" id="302481"/>
    <lineage>
        <taxon>Bacteria</taxon>
        <taxon>Bacillati</taxon>
        <taxon>Bacillota</taxon>
        <taxon>Bacilli</taxon>
        <taxon>Bacillales</taxon>
        <taxon>Bacillaceae</taxon>
        <taxon>Halobacillus</taxon>
    </lineage>
</organism>